<dbReference type="InterPro" id="IPR001626">
    <property type="entry name" value="ABC_TroCD"/>
</dbReference>
<feature type="transmembrane region" description="Helical" evidence="7">
    <location>
        <begin position="146"/>
        <end position="167"/>
    </location>
</feature>
<evidence type="ECO:0000256" key="2">
    <source>
        <dbReference type="ARBA" id="ARBA00008034"/>
    </source>
</evidence>
<dbReference type="GeneID" id="72382904"/>
<sequence length="287" mass="30645">MPDLSPIYALISMIPLDCLQMRFMQQALLGVLLLAPMASVLGVEVINFRMAFFSDAIGHSAFAGVALGLILAVPPRLAMPLFGILVGLGIMAVRRKSDLSSDTVIGIVFSAVVAFGLAVVSRAEGVGRDMQRFLYGDILTITDGEIGFLALLFIALLLFQTVGYNRLMYIALNPVMARVHGVRVAMWQYAFAGLLALVVMFSVWAVGVLLVTAMLIVPAATARNFARSAGGMFWWALLVGTSSAFAGLTLSAQEWLATASGATIILVACCWFAVSLFAAQATGRRRS</sequence>
<dbReference type="GO" id="GO:0010043">
    <property type="term" value="P:response to zinc ion"/>
    <property type="evidence" value="ECO:0007669"/>
    <property type="project" value="TreeGrafter"/>
</dbReference>
<evidence type="ECO:0008006" key="9">
    <source>
        <dbReference type="Google" id="ProtNLM"/>
    </source>
</evidence>
<feature type="transmembrane region" description="Helical" evidence="7">
    <location>
        <begin position="105"/>
        <end position="125"/>
    </location>
</feature>
<dbReference type="AlphaFoldDB" id="A0A212IZH4"/>
<dbReference type="GO" id="GO:0043190">
    <property type="term" value="C:ATP-binding cassette (ABC) transporter complex"/>
    <property type="evidence" value="ECO:0007669"/>
    <property type="project" value="InterPro"/>
</dbReference>
<keyword evidence="3 6" id="KW-0812">Transmembrane</keyword>
<dbReference type="GO" id="GO:0055085">
    <property type="term" value="P:transmembrane transport"/>
    <property type="evidence" value="ECO:0007669"/>
    <property type="project" value="InterPro"/>
</dbReference>
<keyword evidence="4 7" id="KW-1133">Transmembrane helix</keyword>
<accession>A0A212IZH4</accession>
<dbReference type="PANTHER" id="PTHR30477">
    <property type="entry name" value="ABC-TRANSPORTER METAL-BINDING PROTEIN"/>
    <property type="match status" value="1"/>
</dbReference>
<evidence type="ECO:0000256" key="7">
    <source>
        <dbReference type="SAM" id="Phobius"/>
    </source>
</evidence>
<keyword evidence="6" id="KW-0813">Transport</keyword>
<proteinExistence type="inferred from homology"/>
<dbReference type="SUPFAM" id="SSF81345">
    <property type="entry name" value="ABC transporter involved in vitamin B12 uptake, BtuC"/>
    <property type="match status" value="1"/>
</dbReference>
<dbReference type="Gene3D" id="1.10.3470.10">
    <property type="entry name" value="ABC transporter involved in vitamin B12 uptake, BtuC"/>
    <property type="match status" value="1"/>
</dbReference>
<comment type="similarity">
    <text evidence="2 6">Belongs to the ABC-3 integral membrane protein family.</text>
</comment>
<comment type="subcellular location">
    <subcellularLocation>
        <location evidence="6">Cell membrane</location>
        <topology evidence="6">Multi-pass membrane protein</topology>
    </subcellularLocation>
    <subcellularLocation>
        <location evidence="1">Membrane</location>
        <topology evidence="1">Multi-pass membrane protein</topology>
    </subcellularLocation>
</comment>
<organism evidence="8">
    <name type="scientific">uncultured Desulfovibrio sp</name>
    <dbReference type="NCBI Taxonomy" id="167968"/>
    <lineage>
        <taxon>Bacteria</taxon>
        <taxon>Pseudomonadati</taxon>
        <taxon>Thermodesulfobacteriota</taxon>
        <taxon>Desulfovibrionia</taxon>
        <taxon>Desulfovibrionales</taxon>
        <taxon>Desulfovibrionaceae</taxon>
        <taxon>Desulfovibrio</taxon>
        <taxon>environmental samples</taxon>
    </lineage>
</organism>
<reference evidence="8" key="1">
    <citation type="submission" date="2016-04" db="EMBL/GenBank/DDBJ databases">
        <authorList>
            <person name="Evans L.H."/>
            <person name="Alamgir A."/>
            <person name="Owens N."/>
            <person name="Weber N.D."/>
            <person name="Virtaneva K."/>
            <person name="Barbian K."/>
            <person name="Babar A."/>
            <person name="Rosenke K."/>
        </authorList>
    </citation>
    <scope>NUCLEOTIDE SEQUENCE</scope>
    <source>
        <strain evidence="8">92-2</strain>
    </source>
</reference>
<dbReference type="PANTHER" id="PTHR30477:SF18">
    <property type="entry name" value="METAL TRANSPORT SYSTEM MEMBRANE PROTEIN CT_417-RELATED"/>
    <property type="match status" value="1"/>
</dbReference>
<gene>
    <name evidence="8" type="ORF">KM92DES2_10292</name>
</gene>
<evidence type="ECO:0000313" key="8">
    <source>
        <dbReference type="EMBL" id="SBV92618.1"/>
    </source>
</evidence>
<evidence type="ECO:0000256" key="3">
    <source>
        <dbReference type="ARBA" id="ARBA00022692"/>
    </source>
</evidence>
<evidence type="ECO:0000256" key="5">
    <source>
        <dbReference type="ARBA" id="ARBA00023136"/>
    </source>
</evidence>
<feature type="transmembrane region" description="Helical" evidence="7">
    <location>
        <begin position="256"/>
        <end position="279"/>
    </location>
</feature>
<dbReference type="EMBL" id="FLUP01000001">
    <property type="protein sequence ID" value="SBV92618.1"/>
    <property type="molecule type" value="Genomic_DNA"/>
</dbReference>
<protein>
    <recommendedName>
        <fullName evidence="9">ABC-3 protein</fullName>
    </recommendedName>
</protein>
<keyword evidence="5 7" id="KW-0472">Membrane</keyword>
<evidence type="ECO:0000256" key="1">
    <source>
        <dbReference type="ARBA" id="ARBA00004141"/>
    </source>
</evidence>
<dbReference type="InterPro" id="IPR037294">
    <property type="entry name" value="ABC_BtuC-like"/>
</dbReference>
<feature type="transmembrane region" description="Helical" evidence="7">
    <location>
        <begin position="232"/>
        <end position="250"/>
    </location>
</feature>
<dbReference type="RefSeq" id="WP_022658602.1">
    <property type="nucleotide sequence ID" value="NZ_CALHHP010000043.1"/>
</dbReference>
<dbReference type="Pfam" id="PF00950">
    <property type="entry name" value="ABC-3"/>
    <property type="match status" value="1"/>
</dbReference>
<evidence type="ECO:0000256" key="4">
    <source>
        <dbReference type="ARBA" id="ARBA00022989"/>
    </source>
</evidence>
<feature type="transmembrane region" description="Helical" evidence="7">
    <location>
        <begin position="187"/>
        <end position="220"/>
    </location>
</feature>
<evidence type="ECO:0000256" key="6">
    <source>
        <dbReference type="RuleBase" id="RU003943"/>
    </source>
</evidence>
<name>A0A212IZH4_9BACT</name>